<dbReference type="OrthoDB" id="300709at2759"/>
<dbReference type="InterPro" id="IPR008030">
    <property type="entry name" value="NmrA-like"/>
</dbReference>
<dbReference type="STRING" id="158607.A0A2P5HED6"/>
<dbReference type="Proteomes" id="UP000094444">
    <property type="component" value="Unassembled WGS sequence"/>
</dbReference>
<organism evidence="4 5">
    <name type="scientific">Diaporthe helianthi</name>
    <dbReference type="NCBI Taxonomy" id="158607"/>
    <lineage>
        <taxon>Eukaryota</taxon>
        <taxon>Fungi</taxon>
        <taxon>Dikarya</taxon>
        <taxon>Ascomycota</taxon>
        <taxon>Pezizomycotina</taxon>
        <taxon>Sordariomycetes</taxon>
        <taxon>Sordariomycetidae</taxon>
        <taxon>Diaporthales</taxon>
        <taxon>Diaporthaceae</taxon>
        <taxon>Diaporthe</taxon>
    </lineage>
</organism>
<dbReference type="EMBL" id="MAVT02003780">
    <property type="protein sequence ID" value="POS68600.1"/>
    <property type="molecule type" value="Genomic_DNA"/>
</dbReference>
<accession>A0A2P5HED6</accession>
<reference evidence="4" key="1">
    <citation type="submission" date="2017-09" db="EMBL/GenBank/DDBJ databases">
        <title>Polyketide synthases of a Diaporthe helianthi virulent isolate.</title>
        <authorList>
            <person name="Baroncelli R."/>
        </authorList>
    </citation>
    <scope>NUCLEOTIDE SEQUENCE [LARGE SCALE GENOMIC DNA]</scope>
    <source>
        <strain evidence="4">7/96</strain>
    </source>
</reference>
<dbReference type="GO" id="GO:0005634">
    <property type="term" value="C:nucleus"/>
    <property type="evidence" value="ECO:0007669"/>
    <property type="project" value="TreeGrafter"/>
</dbReference>
<dbReference type="InParanoid" id="A0A2P5HED6"/>
<keyword evidence="2" id="KW-0521">NADP</keyword>
<gene>
    <name evidence="4" type="ORF">DHEL01_v213006</name>
</gene>
<dbReference type="InterPro" id="IPR051164">
    <property type="entry name" value="NmrA-like_oxidored"/>
</dbReference>
<comment type="caution">
    <text evidence="4">The sequence shown here is derived from an EMBL/GenBank/DDBJ whole genome shotgun (WGS) entry which is preliminary data.</text>
</comment>
<proteinExistence type="inferred from homology"/>
<dbReference type="PANTHER" id="PTHR42748">
    <property type="entry name" value="NITROGEN METABOLITE REPRESSION PROTEIN NMRA FAMILY MEMBER"/>
    <property type="match status" value="1"/>
</dbReference>
<dbReference type="Gene3D" id="3.90.25.10">
    <property type="entry name" value="UDP-galactose 4-epimerase, domain 1"/>
    <property type="match status" value="1"/>
</dbReference>
<dbReference type="InterPro" id="IPR036291">
    <property type="entry name" value="NAD(P)-bd_dom_sf"/>
</dbReference>
<protein>
    <recommendedName>
        <fullName evidence="3">NmrA-like domain-containing protein</fullName>
    </recommendedName>
</protein>
<dbReference type="PANTHER" id="PTHR42748:SF26">
    <property type="entry name" value="NMRA-LIKE DOMAIN-CONTAINING PROTEIN"/>
    <property type="match status" value="1"/>
</dbReference>
<dbReference type="SUPFAM" id="SSF51735">
    <property type="entry name" value="NAD(P)-binding Rossmann-fold domains"/>
    <property type="match status" value="1"/>
</dbReference>
<dbReference type="CDD" id="cd05251">
    <property type="entry name" value="NmrA_like_SDR_a"/>
    <property type="match status" value="1"/>
</dbReference>
<evidence type="ECO:0000256" key="2">
    <source>
        <dbReference type="ARBA" id="ARBA00022857"/>
    </source>
</evidence>
<evidence type="ECO:0000256" key="1">
    <source>
        <dbReference type="ARBA" id="ARBA00006328"/>
    </source>
</evidence>
<evidence type="ECO:0000313" key="4">
    <source>
        <dbReference type="EMBL" id="POS68600.1"/>
    </source>
</evidence>
<evidence type="ECO:0000259" key="3">
    <source>
        <dbReference type="Pfam" id="PF05368"/>
    </source>
</evidence>
<sequence>MSASKLIVIVGATGNQGGSLASVYLQEPGWKVRAITRNTTSAKAKDLAARGAEVVQADLDAPATLSAAFKGANVVFAVSDFWGLVFDPSNQDKPKPGQSINEWAGLHETQLLKNAIDAAAKVPTLERFILSSLSNATKWSKGKYTHVYHFDSKANAEDYGKATYPDLWAKTSVFQAGLFLSNYLKGGISQPTKGADGVVQLASKLDPEVKFPYIAPDEDTGPIVKALIDDTPGKNLIGYRAWLTTPEVSAAFAKATGLKVNTVNVPKGVSAPGLSADMARSVEENMGFWNEFGYEGRDDPTVIHPRDLKSPPSLATVEDYFKKYDWTLVFGK</sequence>
<dbReference type="AlphaFoldDB" id="A0A2P5HED6"/>
<name>A0A2P5HED6_DIAHE</name>
<dbReference type="Gene3D" id="3.40.50.720">
    <property type="entry name" value="NAD(P)-binding Rossmann-like Domain"/>
    <property type="match status" value="1"/>
</dbReference>
<dbReference type="Pfam" id="PF05368">
    <property type="entry name" value="NmrA"/>
    <property type="match status" value="1"/>
</dbReference>
<evidence type="ECO:0000313" key="5">
    <source>
        <dbReference type="Proteomes" id="UP000094444"/>
    </source>
</evidence>
<comment type="similarity">
    <text evidence="1">Belongs to the NmrA-type oxidoreductase family.</text>
</comment>
<feature type="domain" description="NmrA-like" evidence="3">
    <location>
        <begin position="4"/>
        <end position="320"/>
    </location>
</feature>
<keyword evidence="5" id="KW-1185">Reference proteome</keyword>